<dbReference type="SUPFAM" id="SSF47616">
    <property type="entry name" value="GST C-terminal domain-like"/>
    <property type="match status" value="1"/>
</dbReference>
<dbReference type="Pfam" id="PF00043">
    <property type="entry name" value="GST_C"/>
    <property type="match status" value="1"/>
</dbReference>
<dbReference type="Proteomes" id="UP001305606">
    <property type="component" value="Chromosome"/>
</dbReference>
<evidence type="ECO:0000313" key="6">
    <source>
        <dbReference type="EMBL" id="WNE94030.1"/>
    </source>
</evidence>
<accession>A0ABY9UU54</accession>
<dbReference type="EMBL" id="CP117522">
    <property type="protein sequence ID" value="WNE94030.1"/>
    <property type="molecule type" value="Genomic_DNA"/>
</dbReference>
<keyword evidence="2" id="KW-0808">Transferase</keyword>
<dbReference type="SFLD" id="SFLDS00019">
    <property type="entry name" value="Glutathione_Transferase_(cytos"/>
    <property type="match status" value="1"/>
</dbReference>
<dbReference type="Gene3D" id="3.40.30.10">
    <property type="entry name" value="Glutaredoxin"/>
    <property type="match status" value="1"/>
</dbReference>
<dbReference type="PANTHER" id="PTHR43900">
    <property type="entry name" value="GLUTATHIONE S-TRANSFERASE RHO"/>
    <property type="match status" value="1"/>
</dbReference>
<feature type="domain" description="GST C-terminal" evidence="5">
    <location>
        <begin position="85"/>
        <end position="220"/>
    </location>
</feature>
<evidence type="ECO:0000313" key="7">
    <source>
        <dbReference type="Proteomes" id="UP001305606"/>
    </source>
</evidence>
<gene>
    <name evidence="6" type="ORF">PS467_01205</name>
</gene>
<dbReference type="InterPro" id="IPR004045">
    <property type="entry name" value="Glutathione_S-Trfase_N"/>
</dbReference>
<dbReference type="InterPro" id="IPR040079">
    <property type="entry name" value="Glutathione_S-Trfase"/>
</dbReference>
<evidence type="ECO:0000259" key="4">
    <source>
        <dbReference type="PROSITE" id="PS50404"/>
    </source>
</evidence>
<dbReference type="PROSITE" id="PS50405">
    <property type="entry name" value="GST_CTER"/>
    <property type="match status" value="1"/>
</dbReference>
<organism evidence="6 7">
    <name type="scientific">Streptomyces luomodiensis</name>
    <dbReference type="NCBI Taxonomy" id="3026192"/>
    <lineage>
        <taxon>Bacteria</taxon>
        <taxon>Bacillati</taxon>
        <taxon>Actinomycetota</taxon>
        <taxon>Actinomycetes</taxon>
        <taxon>Kitasatosporales</taxon>
        <taxon>Streptomycetaceae</taxon>
        <taxon>Streptomyces</taxon>
    </lineage>
</organism>
<evidence type="ECO:0000259" key="5">
    <source>
        <dbReference type="PROSITE" id="PS50405"/>
    </source>
</evidence>
<feature type="domain" description="GST N-terminal" evidence="4">
    <location>
        <begin position="1"/>
        <end position="80"/>
    </location>
</feature>
<evidence type="ECO:0000256" key="1">
    <source>
        <dbReference type="ARBA" id="ARBA00012452"/>
    </source>
</evidence>
<proteinExistence type="inferred from homology"/>
<dbReference type="PANTHER" id="PTHR43900:SF3">
    <property type="entry name" value="GLUTATHIONE S-TRANSFERASE RHO"/>
    <property type="match status" value="1"/>
</dbReference>
<comment type="similarity">
    <text evidence="3">Belongs to the GST superfamily.</text>
</comment>
<dbReference type="SFLD" id="SFLDG00358">
    <property type="entry name" value="Main_(cytGST)"/>
    <property type="match status" value="1"/>
</dbReference>
<dbReference type="EC" id="2.5.1.18" evidence="1"/>
<dbReference type="InterPro" id="IPR010987">
    <property type="entry name" value="Glutathione-S-Trfase_C-like"/>
</dbReference>
<dbReference type="InterPro" id="IPR004046">
    <property type="entry name" value="GST_C"/>
</dbReference>
<dbReference type="RefSeq" id="WP_311033522.1">
    <property type="nucleotide sequence ID" value="NZ_CP117522.1"/>
</dbReference>
<sequence>MKVYGTTTSACTHKVLMVLAEKGCEAELVEVSVLKGEDKSPEHRVRQPFGEIPVLEDDGYLLYESRAIIRYLDQRLPGPSLTPADLRSRGLMEQWISIEQSYVSGPVWELVRSGPVYDVIRNSPGAALMPPPPDAAAITAARAELAQAFDVADARLAEHPYLAGPDFSLAEVTWLPYLQYLFASGGGDLVTQRPHLARWWQQISNRPTWQAVGKVLDRPE</sequence>
<dbReference type="InterPro" id="IPR036282">
    <property type="entry name" value="Glutathione-S-Trfase_C_sf"/>
</dbReference>
<dbReference type="Pfam" id="PF02798">
    <property type="entry name" value="GST_N"/>
    <property type="match status" value="1"/>
</dbReference>
<dbReference type="SUPFAM" id="SSF52833">
    <property type="entry name" value="Thioredoxin-like"/>
    <property type="match status" value="1"/>
</dbReference>
<evidence type="ECO:0000256" key="2">
    <source>
        <dbReference type="ARBA" id="ARBA00022679"/>
    </source>
</evidence>
<protein>
    <recommendedName>
        <fullName evidence="1">glutathione transferase</fullName>
        <ecNumber evidence="1">2.5.1.18</ecNumber>
    </recommendedName>
</protein>
<keyword evidence="7" id="KW-1185">Reference proteome</keyword>
<reference evidence="6 7" key="1">
    <citation type="submission" date="2023-02" db="EMBL/GenBank/DDBJ databases">
        <title>Streptomyces sp. SCA4-21 with antifungal activity against Fusarium oxysporum f. sp. cubense, Streptomyces sp. SCA2-17 with antifungal activity against Fusarium oxysporum f. sp. cubense.</title>
        <authorList>
            <person name="Qi D."/>
        </authorList>
    </citation>
    <scope>NUCLEOTIDE SEQUENCE [LARGE SCALE GENOMIC DNA]</scope>
    <source>
        <strain evidence="6 7">SCA4-21</strain>
    </source>
</reference>
<dbReference type="InterPro" id="IPR036249">
    <property type="entry name" value="Thioredoxin-like_sf"/>
</dbReference>
<evidence type="ECO:0000256" key="3">
    <source>
        <dbReference type="RuleBase" id="RU003494"/>
    </source>
</evidence>
<dbReference type="PROSITE" id="PS50404">
    <property type="entry name" value="GST_NTER"/>
    <property type="match status" value="1"/>
</dbReference>
<name>A0ABY9UU54_9ACTN</name>
<dbReference type="Gene3D" id="1.20.1050.10">
    <property type="match status" value="1"/>
</dbReference>